<organism evidence="15 16">
    <name type="scientific">Georgenia subflava</name>
    <dbReference type="NCBI Taxonomy" id="1622177"/>
    <lineage>
        <taxon>Bacteria</taxon>
        <taxon>Bacillati</taxon>
        <taxon>Actinomycetota</taxon>
        <taxon>Actinomycetes</taxon>
        <taxon>Micrococcales</taxon>
        <taxon>Bogoriellaceae</taxon>
        <taxon>Georgenia</taxon>
    </lineage>
</organism>
<dbReference type="AlphaFoldDB" id="A0A6N7EM98"/>
<dbReference type="SUPFAM" id="SSF55486">
    <property type="entry name" value="Metalloproteases ('zincins'), catalytic domain"/>
    <property type="match status" value="1"/>
</dbReference>
<sequence length="308" mass="33734">MAYPGLFVDDVEVSTGEGTTSFEEDGDTTDGWSVLGAPAGSPGNANDWTFGPADLFPPSPGEIVDLALARQPEVTSFLSELFGPYPFRASGAIVDDYPELGFALETQTRPIYARDFFTDEFSGTSVVVHELAHQWVGDLLTVERWQHIWLNEGFATYTEWLWAEEEGVITAQEIYDGLVAIPADDPFWQVTIGDPGPEAMFDGAVYFRGAGTLHALRLQVGDEAFFTTLRTWIRSHAGGHVSVDDFIAHAERVSGQQLDELFEQWLFTAAKPAGLPEVEPVPPESPEGAAVLQLQEPRTPESLTGARR</sequence>
<dbReference type="InterPro" id="IPR050344">
    <property type="entry name" value="Peptidase_M1_aminopeptidases"/>
</dbReference>
<dbReference type="PRINTS" id="PR00756">
    <property type="entry name" value="ALADIPTASE"/>
</dbReference>
<protein>
    <recommendedName>
        <fullName evidence="5">Aminopeptidase N</fullName>
        <ecNumber evidence="4">3.4.11.2</ecNumber>
    </recommendedName>
    <alternativeName>
        <fullName evidence="11">Alanine aminopeptidase</fullName>
    </alternativeName>
    <alternativeName>
        <fullName evidence="12">Lysyl aminopeptidase</fullName>
    </alternativeName>
</protein>
<feature type="region of interest" description="Disordered" evidence="13">
    <location>
        <begin position="14"/>
        <end position="38"/>
    </location>
</feature>
<evidence type="ECO:0000256" key="13">
    <source>
        <dbReference type="SAM" id="MobiDB-lite"/>
    </source>
</evidence>
<keyword evidence="16" id="KW-1185">Reference proteome</keyword>
<evidence type="ECO:0000256" key="6">
    <source>
        <dbReference type="ARBA" id="ARBA00022670"/>
    </source>
</evidence>
<accession>A0A6N7EM98</accession>
<dbReference type="Gene3D" id="1.10.390.10">
    <property type="entry name" value="Neutral Protease Domain 2"/>
    <property type="match status" value="1"/>
</dbReference>
<dbReference type="GO" id="GO:0008237">
    <property type="term" value="F:metallopeptidase activity"/>
    <property type="evidence" value="ECO:0007669"/>
    <property type="project" value="UniProtKB-KW"/>
</dbReference>
<dbReference type="InterPro" id="IPR014782">
    <property type="entry name" value="Peptidase_M1_dom"/>
</dbReference>
<reference evidence="15 16" key="1">
    <citation type="submission" date="2019-10" db="EMBL/GenBank/DDBJ databases">
        <title>Georgenia wutianyii sp. nov. and Georgenia yuyongxinii sp. nov. isolated from plateau pika (Ochotona curzoniae) in the Qinghai-Tibet plateau of China.</title>
        <authorList>
            <person name="Tian Z."/>
        </authorList>
    </citation>
    <scope>NUCLEOTIDE SEQUENCE [LARGE SCALE GENOMIC DNA]</scope>
    <source>
        <strain evidence="15 16">JCM 19765</strain>
    </source>
</reference>
<dbReference type="Proteomes" id="UP000437709">
    <property type="component" value="Unassembled WGS sequence"/>
</dbReference>
<evidence type="ECO:0000256" key="2">
    <source>
        <dbReference type="ARBA" id="ARBA00001947"/>
    </source>
</evidence>
<dbReference type="GO" id="GO:0016285">
    <property type="term" value="F:alanyl aminopeptidase activity"/>
    <property type="evidence" value="ECO:0007669"/>
    <property type="project" value="UniProtKB-EC"/>
</dbReference>
<evidence type="ECO:0000256" key="7">
    <source>
        <dbReference type="ARBA" id="ARBA00022723"/>
    </source>
</evidence>
<keyword evidence="7" id="KW-0479">Metal-binding</keyword>
<feature type="domain" description="Peptidase M1 membrane alanine aminopeptidase" evidence="14">
    <location>
        <begin position="124"/>
        <end position="265"/>
    </location>
</feature>
<dbReference type="PANTHER" id="PTHR11533">
    <property type="entry name" value="PROTEASE M1 ZINC METALLOPROTEASE"/>
    <property type="match status" value="1"/>
</dbReference>
<dbReference type="EMBL" id="WHPC01000010">
    <property type="protein sequence ID" value="MPV36374.1"/>
    <property type="molecule type" value="Genomic_DNA"/>
</dbReference>
<evidence type="ECO:0000256" key="10">
    <source>
        <dbReference type="ARBA" id="ARBA00023049"/>
    </source>
</evidence>
<gene>
    <name evidence="15" type="ORF">GB881_04795</name>
</gene>
<evidence type="ECO:0000256" key="4">
    <source>
        <dbReference type="ARBA" id="ARBA00012564"/>
    </source>
</evidence>
<evidence type="ECO:0000256" key="12">
    <source>
        <dbReference type="ARBA" id="ARBA00031533"/>
    </source>
</evidence>
<keyword evidence="9" id="KW-0862">Zinc</keyword>
<evidence type="ECO:0000313" key="15">
    <source>
        <dbReference type="EMBL" id="MPV36374.1"/>
    </source>
</evidence>
<dbReference type="Pfam" id="PF01433">
    <property type="entry name" value="Peptidase_M1"/>
    <property type="match status" value="1"/>
</dbReference>
<dbReference type="InterPro" id="IPR027268">
    <property type="entry name" value="Peptidase_M4/M1_CTD_sf"/>
</dbReference>
<keyword evidence="10" id="KW-0482">Metalloprotease</keyword>
<dbReference type="PANTHER" id="PTHR11533:SF297">
    <property type="entry name" value="AMINOPEPTIDASE N"/>
    <property type="match status" value="1"/>
</dbReference>
<evidence type="ECO:0000256" key="3">
    <source>
        <dbReference type="ARBA" id="ARBA00010136"/>
    </source>
</evidence>
<dbReference type="EC" id="3.4.11.2" evidence="4"/>
<evidence type="ECO:0000259" key="14">
    <source>
        <dbReference type="Pfam" id="PF01433"/>
    </source>
</evidence>
<comment type="catalytic activity">
    <reaction evidence="1">
        <text>Release of an N-terminal amino acid, Xaa-|-Yaa- from a peptide, amide or arylamide. Xaa is preferably Ala, but may be most amino acids including Pro (slow action). When a terminal hydrophobic residue is followed by a prolyl residue, the two may be released as an intact Xaa-Pro dipeptide.</text>
        <dbReference type="EC" id="3.4.11.2"/>
    </reaction>
</comment>
<comment type="cofactor">
    <cofactor evidence="2">
        <name>Zn(2+)</name>
        <dbReference type="ChEBI" id="CHEBI:29105"/>
    </cofactor>
</comment>
<dbReference type="GO" id="GO:0008270">
    <property type="term" value="F:zinc ion binding"/>
    <property type="evidence" value="ECO:0007669"/>
    <property type="project" value="InterPro"/>
</dbReference>
<evidence type="ECO:0000256" key="8">
    <source>
        <dbReference type="ARBA" id="ARBA00022801"/>
    </source>
</evidence>
<dbReference type="InterPro" id="IPR001930">
    <property type="entry name" value="Peptidase_M1"/>
</dbReference>
<dbReference type="GO" id="GO:0006508">
    <property type="term" value="P:proteolysis"/>
    <property type="evidence" value="ECO:0007669"/>
    <property type="project" value="UniProtKB-KW"/>
</dbReference>
<comment type="similarity">
    <text evidence="3">Belongs to the peptidase M1 family.</text>
</comment>
<comment type="caution">
    <text evidence="15">The sequence shown here is derived from an EMBL/GenBank/DDBJ whole genome shotgun (WGS) entry which is preliminary data.</text>
</comment>
<feature type="region of interest" description="Disordered" evidence="13">
    <location>
        <begin position="275"/>
        <end position="308"/>
    </location>
</feature>
<name>A0A6N7EM98_9MICO</name>
<evidence type="ECO:0000313" key="16">
    <source>
        <dbReference type="Proteomes" id="UP000437709"/>
    </source>
</evidence>
<evidence type="ECO:0000256" key="9">
    <source>
        <dbReference type="ARBA" id="ARBA00022833"/>
    </source>
</evidence>
<evidence type="ECO:0000256" key="1">
    <source>
        <dbReference type="ARBA" id="ARBA00000098"/>
    </source>
</evidence>
<evidence type="ECO:0000256" key="5">
    <source>
        <dbReference type="ARBA" id="ARBA00015611"/>
    </source>
</evidence>
<evidence type="ECO:0000256" key="11">
    <source>
        <dbReference type="ARBA" id="ARBA00029811"/>
    </source>
</evidence>
<keyword evidence="6" id="KW-0645">Protease</keyword>
<keyword evidence="8" id="KW-0378">Hydrolase</keyword>
<proteinExistence type="inferred from homology"/>